<dbReference type="Gene3D" id="3.40.190.10">
    <property type="entry name" value="Periplasmic binding protein-like II"/>
    <property type="match status" value="1"/>
</dbReference>
<feature type="chain" id="PRO_5032528946" description="Phosphate ABC transporter substrate-binding protein" evidence="1">
    <location>
        <begin position="23"/>
        <end position="135"/>
    </location>
</feature>
<proteinExistence type="predicted"/>
<sequence length="135" mass="14190">MRKFLRSSVLAAMAGIAGSAQAEVAVVVNLNAAEASLTKEQVAQYFLGKAEAFAPIDQPESAAIRSEFYQKVANKDLAQTRALWAKLVFTGKAIPPKEAAGNAEVKKAVAANPKAIGYIDKSAVDATVKVICTLP</sequence>
<dbReference type="SUPFAM" id="SSF53850">
    <property type="entry name" value="Periplasmic binding protein-like II"/>
    <property type="match status" value="1"/>
</dbReference>
<gene>
    <name evidence="2" type="ORF">GTP90_04910</name>
</gene>
<reference evidence="2" key="1">
    <citation type="submission" date="2019-12" db="EMBL/GenBank/DDBJ databases">
        <title>Novel species isolated from a subtropical stream in China.</title>
        <authorList>
            <person name="Lu H."/>
        </authorList>
    </citation>
    <scope>NUCLEOTIDE SEQUENCE [LARGE SCALE GENOMIC DNA]</scope>
    <source>
        <strain evidence="2">FT81W</strain>
    </source>
</reference>
<comment type="caution">
    <text evidence="2">The sequence shown here is derived from an EMBL/GenBank/DDBJ whole genome shotgun (WGS) entry which is preliminary data.</text>
</comment>
<keyword evidence="1" id="KW-0732">Signal</keyword>
<dbReference type="AlphaFoldDB" id="A0A845GIQ1"/>
<protein>
    <recommendedName>
        <fullName evidence="4">Phosphate ABC transporter substrate-binding protein</fullName>
    </recommendedName>
</protein>
<evidence type="ECO:0000256" key="1">
    <source>
        <dbReference type="SAM" id="SignalP"/>
    </source>
</evidence>
<dbReference type="EMBL" id="WWCX01000003">
    <property type="protein sequence ID" value="MYM93196.1"/>
    <property type="molecule type" value="Genomic_DNA"/>
</dbReference>
<accession>A0A845GIQ1</accession>
<feature type="signal peptide" evidence="1">
    <location>
        <begin position="1"/>
        <end position="22"/>
    </location>
</feature>
<name>A0A845GIQ1_9BURK</name>
<evidence type="ECO:0000313" key="2">
    <source>
        <dbReference type="EMBL" id="MYM93196.1"/>
    </source>
</evidence>
<dbReference type="Proteomes" id="UP000447355">
    <property type="component" value="Unassembled WGS sequence"/>
</dbReference>
<evidence type="ECO:0000313" key="3">
    <source>
        <dbReference type="Proteomes" id="UP000447355"/>
    </source>
</evidence>
<evidence type="ECO:0008006" key="4">
    <source>
        <dbReference type="Google" id="ProtNLM"/>
    </source>
</evidence>
<dbReference type="RefSeq" id="WP_161082439.1">
    <property type="nucleotide sequence ID" value="NZ_WWCX01000003.1"/>
</dbReference>
<organism evidence="2 3">
    <name type="scientific">Duganella vulcania</name>
    <dbReference type="NCBI Taxonomy" id="2692166"/>
    <lineage>
        <taxon>Bacteria</taxon>
        <taxon>Pseudomonadati</taxon>
        <taxon>Pseudomonadota</taxon>
        <taxon>Betaproteobacteria</taxon>
        <taxon>Burkholderiales</taxon>
        <taxon>Oxalobacteraceae</taxon>
        <taxon>Telluria group</taxon>
        <taxon>Duganella</taxon>
    </lineage>
</organism>